<feature type="compositionally biased region" description="Basic residues" evidence="1">
    <location>
        <begin position="246"/>
        <end position="256"/>
    </location>
</feature>
<dbReference type="AlphaFoldDB" id="A0A6A5ZHE2"/>
<dbReference type="Proteomes" id="UP000799770">
    <property type="component" value="Unassembled WGS sequence"/>
</dbReference>
<evidence type="ECO:0008006" key="4">
    <source>
        <dbReference type="Google" id="ProtNLM"/>
    </source>
</evidence>
<keyword evidence="3" id="KW-1185">Reference proteome</keyword>
<protein>
    <recommendedName>
        <fullName evidence="4">BTB domain-containing protein</fullName>
    </recommendedName>
</protein>
<evidence type="ECO:0000313" key="3">
    <source>
        <dbReference type="Proteomes" id="UP000799770"/>
    </source>
</evidence>
<dbReference type="PANTHER" id="PTHR47843">
    <property type="entry name" value="BTB DOMAIN-CONTAINING PROTEIN-RELATED"/>
    <property type="match status" value="1"/>
</dbReference>
<dbReference type="OrthoDB" id="194443at2759"/>
<feature type="region of interest" description="Disordered" evidence="1">
    <location>
        <begin position="240"/>
        <end position="266"/>
    </location>
</feature>
<gene>
    <name evidence="2" type="ORF">BDV96DRAFT_403516</name>
</gene>
<name>A0A6A5ZHE2_9PLEO</name>
<reference evidence="2" key="1">
    <citation type="journal article" date="2020" name="Stud. Mycol.">
        <title>101 Dothideomycetes genomes: a test case for predicting lifestyles and emergence of pathogens.</title>
        <authorList>
            <person name="Haridas S."/>
            <person name="Albert R."/>
            <person name="Binder M."/>
            <person name="Bloem J."/>
            <person name="Labutti K."/>
            <person name="Salamov A."/>
            <person name="Andreopoulos B."/>
            <person name="Baker S."/>
            <person name="Barry K."/>
            <person name="Bills G."/>
            <person name="Bluhm B."/>
            <person name="Cannon C."/>
            <person name="Castanera R."/>
            <person name="Culley D."/>
            <person name="Daum C."/>
            <person name="Ezra D."/>
            <person name="Gonzalez J."/>
            <person name="Henrissat B."/>
            <person name="Kuo A."/>
            <person name="Liang C."/>
            <person name="Lipzen A."/>
            <person name="Lutzoni F."/>
            <person name="Magnuson J."/>
            <person name="Mondo S."/>
            <person name="Nolan M."/>
            <person name="Ohm R."/>
            <person name="Pangilinan J."/>
            <person name="Park H.-J."/>
            <person name="Ramirez L."/>
            <person name="Alfaro M."/>
            <person name="Sun H."/>
            <person name="Tritt A."/>
            <person name="Yoshinaga Y."/>
            <person name="Zwiers L.-H."/>
            <person name="Turgeon B."/>
            <person name="Goodwin S."/>
            <person name="Spatafora J."/>
            <person name="Crous P."/>
            <person name="Grigoriev I."/>
        </authorList>
    </citation>
    <scope>NUCLEOTIDE SEQUENCE</scope>
    <source>
        <strain evidence="2">CBS 627.86</strain>
    </source>
</reference>
<accession>A0A6A5ZHE2</accession>
<sequence length="266" mass="29971">MVQPVQNSSATLVRPSEAAQLGLIVVKIGAEGKLYLLHDSLMQQHSSFFRKAKEIVLGMIDLTSYDAAIFDTNTSLVDTFDIFVNWVYTQKVLARSGQWRSATVGFKPDPSSNDAPMYHAYVLADMLLAPNFKSAILDQLFAFLRNSSPKVEDVAYCFKHLPSDDPLLRLLVDSACKFGHVMGFFQLNEKDMEILPRAFFYRANKKLVGQMNGLWSRGEAGRAEWLERCNYSLARVETTSGSYDRKKSRGGKKHNKKWESKQGATP</sequence>
<evidence type="ECO:0000313" key="2">
    <source>
        <dbReference type="EMBL" id="KAF2117818.1"/>
    </source>
</evidence>
<evidence type="ECO:0000256" key="1">
    <source>
        <dbReference type="SAM" id="MobiDB-lite"/>
    </source>
</evidence>
<proteinExistence type="predicted"/>
<organism evidence="2 3">
    <name type="scientific">Lophiotrema nucula</name>
    <dbReference type="NCBI Taxonomy" id="690887"/>
    <lineage>
        <taxon>Eukaryota</taxon>
        <taxon>Fungi</taxon>
        <taxon>Dikarya</taxon>
        <taxon>Ascomycota</taxon>
        <taxon>Pezizomycotina</taxon>
        <taxon>Dothideomycetes</taxon>
        <taxon>Pleosporomycetidae</taxon>
        <taxon>Pleosporales</taxon>
        <taxon>Lophiotremataceae</taxon>
        <taxon>Lophiotrema</taxon>
    </lineage>
</organism>
<dbReference type="EMBL" id="ML977318">
    <property type="protein sequence ID" value="KAF2117818.1"/>
    <property type="molecule type" value="Genomic_DNA"/>
</dbReference>
<dbReference type="PANTHER" id="PTHR47843:SF2">
    <property type="entry name" value="BTB DOMAIN-CONTAINING PROTEIN"/>
    <property type="match status" value="1"/>
</dbReference>